<dbReference type="Proteomes" id="UP000469890">
    <property type="component" value="Unassembled WGS sequence"/>
</dbReference>
<comment type="function">
    <text evidence="3">Responsible for synthesis of pseudouridine from uracil.</text>
</comment>
<dbReference type="PANTHER" id="PTHR21600:SF40">
    <property type="entry name" value="PSEUDOURIDYLATE SYNTHASE RPUSD2"/>
    <property type="match status" value="1"/>
</dbReference>
<name>A0A8H4F0Z3_MUCCL</name>
<dbReference type="GO" id="GO:0000455">
    <property type="term" value="P:enzyme-directed rRNA pseudouridine synthesis"/>
    <property type="evidence" value="ECO:0007669"/>
    <property type="project" value="TreeGrafter"/>
</dbReference>
<dbReference type="Gene3D" id="3.30.2350.10">
    <property type="entry name" value="Pseudouridine synthase"/>
    <property type="match status" value="1"/>
</dbReference>
<dbReference type="InterPro" id="IPR050188">
    <property type="entry name" value="RluA_PseudoU_synthase"/>
</dbReference>
<evidence type="ECO:0000259" key="5">
    <source>
        <dbReference type="Pfam" id="PF00849"/>
    </source>
</evidence>
<dbReference type="PROSITE" id="PS01129">
    <property type="entry name" value="PSI_RLU"/>
    <property type="match status" value="1"/>
</dbReference>
<feature type="domain" description="Pseudouridine synthase RsuA/RluA-like" evidence="5">
    <location>
        <begin position="185"/>
        <end position="331"/>
    </location>
</feature>
<dbReference type="InterPro" id="IPR006225">
    <property type="entry name" value="PsdUridine_synth_RluC/D"/>
</dbReference>
<feature type="active site" evidence="1">
    <location>
        <position position="228"/>
    </location>
</feature>
<comment type="catalytic activity">
    <reaction evidence="3">
        <text>a uridine in RNA = a pseudouridine in RNA</text>
        <dbReference type="Rhea" id="RHEA:48348"/>
        <dbReference type="Rhea" id="RHEA-COMP:12068"/>
        <dbReference type="Rhea" id="RHEA-COMP:12069"/>
        <dbReference type="ChEBI" id="CHEBI:65314"/>
        <dbReference type="ChEBI" id="CHEBI:65315"/>
    </reaction>
</comment>
<dbReference type="PROSITE" id="PS50889">
    <property type="entry name" value="S4"/>
    <property type="match status" value="1"/>
</dbReference>
<organism evidence="6 7">
    <name type="scientific">Mucor circinelloides f. lusitanicus</name>
    <name type="common">Mucor racemosus var. lusitanicus</name>
    <dbReference type="NCBI Taxonomy" id="29924"/>
    <lineage>
        <taxon>Eukaryota</taxon>
        <taxon>Fungi</taxon>
        <taxon>Fungi incertae sedis</taxon>
        <taxon>Mucoromycota</taxon>
        <taxon>Mucoromycotina</taxon>
        <taxon>Mucoromycetes</taxon>
        <taxon>Mucorales</taxon>
        <taxon>Mucorineae</taxon>
        <taxon>Mucoraceae</taxon>
        <taxon>Mucor</taxon>
    </lineage>
</organism>
<feature type="region of interest" description="Disordered" evidence="4">
    <location>
        <begin position="1"/>
        <end position="50"/>
    </location>
</feature>
<evidence type="ECO:0000313" key="7">
    <source>
        <dbReference type="Proteomes" id="UP000469890"/>
    </source>
</evidence>
<dbReference type="InterPro" id="IPR020103">
    <property type="entry name" value="PsdUridine_synth_cat_dom_sf"/>
</dbReference>
<evidence type="ECO:0000313" key="6">
    <source>
        <dbReference type="EMBL" id="KAF1800974.1"/>
    </source>
</evidence>
<dbReference type="EMBL" id="JAAECE010000005">
    <property type="protein sequence ID" value="KAF1800974.1"/>
    <property type="molecule type" value="Genomic_DNA"/>
</dbReference>
<dbReference type="InterPro" id="IPR006145">
    <property type="entry name" value="PsdUridine_synth_RsuA/RluA"/>
</dbReference>
<dbReference type="AlphaFoldDB" id="A0A8H4F0Z3"/>
<dbReference type="SUPFAM" id="SSF55120">
    <property type="entry name" value="Pseudouridine synthase"/>
    <property type="match status" value="1"/>
</dbReference>
<accession>A0A8H4F0Z3</accession>
<dbReference type="CDD" id="cd02557">
    <property type="entry name" value="PseudoU_synth_ScRIB2"/>
    <property type="match status" value="1"/>
</dbReference>
<dbReference type="GO" id="GO:0009982">
    <property type="term" value="F:pseudouridine synthase activity"/>
    <property type="evidence" value="ECO:0007669"/>
    <property type="project" value="InterPro"/>
</dbReference>
<dbReference type="EC" id="5.4.99.-" evidence="3"/>
<comment type="similarity">
    <text evidence="3">Belongs to the pseudouridine synthase RluA family.</text>
</comment>
<evidence type="ECO:0000256" key="2">
    <source>
        <dbReference type="PROSITE-ProRule" id="PRU00182"/>
    </source>
</evidence>
<evidence type="ECO:0000256" key="1">
    <source>
        <dbReference type="PIRSR" id="PIRSR606225-1"/>
    </source>
</evidence>
<keyword evidence="3" id="KW-0413">Isomerase</keyword>
<dbReference type="NCBIfam" id="TIGR00005">
    <property type="entry name" value="rluA_subfam"/>
    <property type="match status" value="1"/>
</dbReference>
<gene>
    <name evidence="6" type="ORF">FB192DRAFT_1383300</name>
</gene>
<dbReference type="InterPro" id="IPR006224">
    <property type="entry name" value="PsdUridine_synth_RluA-like_CS"/>
</dbReference>
<sequence>MSLKEHLDQQKLQGLVAEANLQETPEQPEKKETSKERAARKRRMAEQNPHYVAAKLAAKQKEIPPEKRLRRRKSDDFREVDDMHTAVYFFEDEMRKVKPYYFEYKSFAKGRWLGRTLLDVFASEFRDRSEDYYRYAIERGLLTINGNHVTVDAILKNGDVIGHKIHRHEPPCTDQPIKIVYEDQDLFVVDKPGGMPVHPAGRYRHNTIVHVLKKERNIPKLYPANRLDLPTSGLMLIAKNSARAQKIEREMSAGLIRKQYVCRVDGKFPDGEVTCEAPIKCISHKMSINYVHDEGKASITKFERLSFNGKTSVVLCKPLTGRTHQIRVHLRYLGYPISNDPLYGNGTSWSPWMRPGERMVEKDARLLVDKLFEYSPMEEWDDPDSAAAAAPTVLADGSTEELDDTRCQECSASLVFGKNYDQLCIFLHAWKYSCNGWEYETELPFWAQADFDEENAPAKYKNAFIDNK</sequence>
<reference evidence="6 7" key="1">
    <citation type="submission" date="2019-09" db="EMBL/GenBank/DDBJ databases">
        <authorList>
            <consortium name="DOE Joint Genome Institute"/>
            <person name="Mondo S.J."/>
            <person name="Navarro-Mendoza M.I."/>
            <person name="Perez-Arques C."/>
            <person name="Panchal S."/>
            <person name="Nicolas F.E."/>
            <person name="Ganguly P."/>
            <person name="Pangilinan J."/>
            <person name="Grigoriev I."/>
            <person name="Heitman J."/>
            <person name="Sanya K."/>
            <person name="Garre V."/>
        </authorList>
    </citation>
    <scope>NUCLEOTIDE SEQUENCE [LARGE SCALE GENOMIC DNA]</scope>
    <source>
        <strain evidence="6 7">MU402</strain>
    </source>
</reference>
<protein>
    <recommendedName>
        <fullName evidence="3">Pseudouridine synthase</fullName>
        <ecNumber evidence="3">5.4.99.-</ecNumber>
    </recommendedName>
</protein>
<comment type="caution">
    <text evidence="6">The sequence shown here is derived from an EMBL/GenBank/DDBJ whole genome shotgun (WGS) entry which is preliminary data.</text>
</comment>
<proteinExistence type="inferred from homology"/>
<keyword evidence="2" id="KW-0694">RNA-binding</keyword>
<dbReference type="GO" id="GO:0003723">
    <property type="term" value="F:RNA binding"/>
    <property type="evidence" value="ECO:0007669"/>
    <property type="project" value="UniProtKB-KW"/>
</dbReference>
<feature type="compositionally biased region" description="Basic and acidic residues" evidence="4">
    <location>
        <begin position="27"/>
        <end position="37"/>
    </location>
</feature>
<dbReference type="PANTHER" id="PTHR21600">
    <property type="entry name" value="MITOCHONDRIAL RNA PSEUDOURIDINE SYNTHASE"/>
    <property type="match status" value="1"/>
</dbReference>
<evidence type="ECO:0000256" key="4">
    <source>
        <dbReference type="SAM" id="MobiDB-lite"/>
    </source>
</evidence>
<evidence type="ECO:0000256" key="3">
    <source>
        <dbReference type="RuleBase" id="RU362028"/>
    </source>
</evidence>
<dbReference type="Pfam" id="PF00849">
    <property type="entry name" value="PseudoU_synth_2"/>
    <property type="match status" value="1"/>
</dbReference>